<dbReference type="EMBL" id="CAWUHC010000213">
    <property type="protein sequence ID" value="CAK7237840.1"/>
    <property type="molecule type" value="Genomic_DNA"/>
</dbReference>
<comment type="caution">
    <text evidence="7">The sequence shown here is derived from an EMBL/GenBank/DDBJ whole genome shotgun (WGS) entry which is preliminary data.</text>
</comment>
<evidence type="ECO:0000259" key="6">
    <source>
        <dbReference type="SMART" id="SM00822"/>
    </source>
</evidence>
<proteinExistence type="inferred from homology"/>
<dbReference type="PROSITE" id="PS00061">
    <property type="entry name" value="ADH_SHORT"/>
    <property type="match status" value="1"/>
</dbReference>
<name>A0ABP0D230_9PEZI</name>
<feature type="domain" description="Ketoreductase" evidence="6">
    <location>
        <begin position="7"/>
        <end position="186"/>
    </location>
</feature>
<keyword evidence="3" id="KW-0560">Oxidoreductase</keyword>
<protein>
    <recommendedName>
        <fullName evidence="6">Ketoreductase domain-containing protein</fullName>
    </recommendedName>
</protein>
<organism evidence="7 8">
    <name type="scientific">Sporothrix bragantina</name>
    <dbReference type="NCBI Taxonomy" id="671064"/>
    <lineage>
        <taxon>Eukaryota</taxon>
        <taxon>Fungi</taxon>
        <taxon>Dikarya</taxon>
        <taxon>Ascomycota</taxon>
        <taxon>Pezizomycotina</taxon>
        <taxon>Sordariomycetes</taxon>
        <taxon>Sordariomycetidae</taxon>
        <taxon>Ophiostomatales</taxon>
        <taxon>Ophiostomataceae</taxon>
        <taxon>Sporothrix</taxon>
    </lineage>
</organism>
<accession>A0ABP0D230</accession>
<dbReference type="PANTHER" id="PTHR24321:SF8">
    <property type="entry name" value="ESTRADIOL 17-BETA-DEHYDROGENASE 8-RELATED"/>
    <property type="match status" value="1"/>
</dbReference>
<keyword evidence="4" id="KW-0520">NAD</keyword>
<evidence type="ECO:0000256" key="2">
    <source>
        <dbReference type="ARBA" id="ARBA00022857"/>
    </source>
</evidence>
<dbReference type="Gene3D" id="3.40.50.720">
    <property type="entry name" value="NAD(P)-binding Rossmann-like Domain"/>
    <property type="match status" value="1"/>
</dbReference>
<dbReference type="SMART" id="SM00822">
    <property type="entry name" value="PKS_KR"/>
    <property type="match status" value="1"/>
</dbReference>
<evidence type="ECO:0000256" key="1">
    <source>
        <dbReference type="ARBA" id="ARBA00006484"/>
    </source>
</evidence>
<dbReference type="InterPro" id="IPR036291">
    <property type="entry name" value="NAD(P)-bd_dom_sf"/>
</dbReference>
<keyword evidence="8" id="KW-1185">Reference proteome</keyword>
<comment type="similarity">
    <text evidence="1">Belongs to the short-chain dehydrogenases/reductases (SDR) family.</text>
</comment>
<evidence type="ECO:0000313" key="8">
    <source>
        <dbReference type="Proteomes" id="UP001642406"/>
    </source>
</evidence>
<dbReference type="InterPro" id="IPR020904">
    <property type="entry name" value="Sc_DH/Rdtase_CS"/>
</dbReference>
<dbReference type="PANTHER" id="PTHR24321">
    <property type="entry name" value="DEHYDROGENASES, SHORT CHAIN"/>
    <property type="match status" value="1"/>
</dbReference>
<gene>
    <name evidence="7" type="ORF">SBRCBS47491_010169</name>
</gene>
<feature type="region of interest" description="Disordered" evidence="5">
    <location>
        <begin position="189"/>
        <end position="210"/>
    </location>
</feature>
<dbReference type="SUPFAM" id="SSF51735">
    <property type="entry name" value="NAD(P)-binding Rossmann-fold domains"/>
    <property type="match status" value="1"/>
</dbReference>
<dbReference type="CDD" id="cd05233">
    <property type="entry name" value="SDR_c"/>
    <property type="match status" value="1"/>
</dbReference>
<evidence type="ECO:0000256" key="5">
    <source>
        <dbReference type="SAM" id="MobiDB-lite"/>
    </source>
</evidence>
<dbReference type="InterPro" id="IPR057326">
    <property type="entry name" value="KR_dom"/>
</dbReference>
<evidence type="ECO:0000256" key="4">
    <source>
        <dbReference type="ARBA" id="ARBA00023027"/>
    </source>
</evidence>
<sequence length="248" mass="25804">MSSFAGKVISVTGGSSGIGLALVKLLASRGAVLSIADVNKTGLDNILKELPQNGSKPHMATVVDVRKGAEVEQWIKATVDQYGRLDGGINLAGVVTDGLPIAQETDEHWDFLMDVNAKGVFNAMRAQLKHMNDGGAIVNAASVAGVVGGPTWSIYAASKHAVIGLTKSAAREVGSRGIRVNCIAPGTINTPMTQGMEKRSGNRVPTSSQALDRQANPFEVANVIAFLASDDSTFVTGSTYNVDGGHLC</sequence>
<keyword evidence="2" id="KW-0521">NADP</keyword>
<dbReference type="Pfam" id="PF13561">
    <property type="entry name" value="adh_short_C2"/>
    <property type="match status" value="1"/>
</dbReference>
<dbReference type="Proteomes" id="UP001642406">
    <property type="component" value="Unassembled WGS sequence"/>
</dbReference>
<dbReference type="PRINTS" id="PR00081">
    <property type="entry name" value="GDHRDH"/>
</dbReference>
<reference evidence="7 8" key="1">
    <citation type="submission" date="2024-01" db="EMBL/GenBank/DDBJ databases">
        <authorList>
            <person name="Allen C."/>
            <person name="Tagirdzhanova G."/>
        </authorList>
    </citation>
    <scope>NUCLEOTIDE SEQUENCE [LARGE SCALE GENOMIC DNA]</scope>
</reference>
<dbReference type="InterPro" id="IPR002347">
    <property type="entry name" value="SDR_fam"/>
</dbReference>
<evidence type="ECO:0000313" key="7">
    <source>
        <dbReference type="EMBL" id="CAK7237840.1"/>
    </source>
</evidence>
<evidence type="ECO:0000256" key="3">
    <source>
        <dbReference type="ARBA" id="ARBA00023002"/>
    </source>
</evidence>
<dbReference type="PRINTS" id="PR00080">
    <property type="entry name" value="SDRFAMILY"/>
</dbReference>